<dbReference type="RefSeq" id="WP_012833109.1">
    <property type="nucleotide sequence ID" value="NC_013441.1"/>
</dbReference>
<dbReference type="Gene3D" id="3.30.565.10">
    <property type="entry name" value="Histidine kinase-like ATPase, C-terminal domain"/>
    <property type="match status" value="1"/>
</dbReference>
<dbReference type="EMBL" id="CP001802">
    <property type="protein sequence ID" value="ACY20536.1"/>
    <property type="molecule type" value="Genomic_DNA"/>
</dbReference>
<evidence type="ECO:0000313" key="2">
    <source>
        <dbReference type="EMBL" id="ACY20536.1"/>
    </source>
</evidence>
<dbReference type="KEGG" id="gbr:Gbro_1240"/>
<keyword evidence="3" id="KW-1185">Reference proteome</keyword>
<feature type="region of interest" description="Disordered" evidence="1">
    <location>
        <begin position="1"/>
        <end position="22"/>
    </location>
</feature>
<feature type="compositionally biased region" description="Low complexity" evidence="1">
    <location>
        <begin position="1"/>
        <end position="20"/>
    </location>
</feature>
<dbReference type="Proteomes" id="UP000001219">
    <property type="component" value="Chromosome"/>
</dbReference>
<protein>
    <recommendedName>
        <fullName evidence="4">ATP-binding region ATPase domain protein</fullName>
    </recommendedName>
</protein>
<dbReference type="OrthoDB" id="3201966at2"/>
<dbReference type="NCBIfam" id="NF047352">
    <property type="entry name" value="P_loop_sacsin"/>
    <property type="match status" value="1"/>
</dbReference>
<accession>D0L5K7</accession>
<evidence type="ECO:0000313" key="3">
    <source>
        <dbReference type="Proteomes" id="UP000001219"/>
    </source>
</evidence>
<proteinExistence type="predicted"/>
<dbReference type="AlphaFoldDB" id="D0L5K7"/>
<name>D0L5K7_GORB4</name>
<dbReference type="SUPFAM" id="SSF55874">
    <property type="entry name" value="ATPase domain of HSP90 chaperone/DNA topoisomerase II/histidine kinase"/>
    <property type="match status" value="1"/>
</dbReference>
<evidence type="ECO:0008006" key="4">
    <source>
        <dbReference type="Google" id="ProtNLM"/>
    </source>
</evidence>
<dbReference type="STRING" id="526226.Gbro_1240"/>
<sequence>MVPSPSDADSSDADPVNPDPFGTARVRAATLQAWRSSPTRLAEDIAAETDLVTVGYRDRLLTELAANAADAAAVAEQPGALTIWLSGSELHVANTGAPLSVEGVRSLSALRVSAKSSDRDHRDQVGRFGVGFTATATVADRVELRSTTGSVVFDRAATAQAIVDAGVDLSSSMSSSAFPLLRLPWASGQPPADGFDTEVVLHLRDRPGEELLDSMLAQAPDLLLELSGLSRITVADNVVDAEWVERPELSGAGATISEIAVRITSAGGVQVRRWLQARRGATRWLVRLDGPAEDPDRNVLRAPTPTGVELSLPCRLIAGLPLTPDRRHLHPDADIASAAPGYVALMRSVDLRRRLGLVPEPHRARNRDDARLVDAVLADLRAQAWLPGVDGDDLAPARSVVLPGLSDDLAAVLGELFGDLVHPAVSDPGQLPILRRLGVDELGLAAVAERLAGVERAPDWWHRLYAALAPLVASSREVEELAALPVPRSDGRMAIGVRGLYVSESITSGMRWLPTVDPVARHPLLERLGAQELTVAQALADPGLEQLVDAAADEPDGELAAGLADEVLTLLHADEDAKVPAGLAGLPLPDDAGDWRPADELLLPESPLGSVLVDDHPFGIVDSSMLDAYGADVLRRLGVGWGFMVISDDLPTAPDHELPDEELWWDGHDEPPAELHAVRDLDLVDPDRWPRALELLVADERIAPLLRDRDGYTAWWLRGNAEVDGLLLGDYRAPSDRALQGVLDPLPHPHADELAGTLATRDPADAAAASLLLTRLADPDRRVSAGVAAGVHAAVIDACRHGRFSVDDVEIPSGARTLAETVSDDAMVVDQPWLLAVLADEEAVLAGRVIDSSAAEILADLLELPCASDELTTVVRDEGQAVTWDEAVAVRFGALRGDVPPSGQVRLHDALWVTVRRRDGERERRVSWWVDDRGVTHLQR</sequence>
<reference evidence="3" key="1">
    <citation type="submission" date="2009-10" db="EMBL/GenBank/DDBJ databases">
        <title>The complete chromosome of Gordonia bronchialis DSM 43247.</title>
        <authorList>
            <consortium name="US DOE Joint Genome Institute (JGI-PGF)"/>
            <person name="Lucas S."/>
            <person name="Copeland A."/>
            <person name="Lapidus A."/>
            <person name="Glavina del Rio T."/>
            <person name="Dalin E."/>
            <person name="Tice H."/>
            <person name="Bruce D."/>
            <person name="Goodwin L."/>
            <person name="Pitluck S."/>
            <person name="Kyrpides N."/>
            <person name="Mavromatis K."/>
            <person name="Ivanova N."/>
            <person name="Ovchinnikova G."/>
            <person name="Saunders E."/>
            <person name="Brettin T."/>
            <person name="Detter J.C."/>
            <person name="Han C."/>
            <person name="Larimer F."/>
            <person name="Land M."/>
            <person name="Hauser L."/>
            <person name="Markowitz V."/>
            <person name="Cheng J.-F."/>
            <person name="Hugenholtz P."/>
            <person name="Woyke T."/>
            <person name="Wu D."/>
            <person name="Jando M."/>
            <person name="Schneider S."/>
            <person name="Goeker M."/>
            <person name="Klenk H.-P."/>
            <person name="Eisen J.A."/>
        </authorList>
    </citation>
    <scope>NUCLEOTIDE SEQUENCE [LARGE SCALE GENOMIC DNA]</scope>
    <source>
        <strain evidence="3">ATCC 25592 / DSM 43247 / BCRC 13721 / JCM 3198 / KCTC 3076 / NBRC 16047 / NCTC 10667</strain>
    </source>
</reference>
<dbReference type="HOGENOM" id="CLU_005639_0_0_11"/>
<dbReference type="InterPro" id="IPR036890">
    <property type="entry name" value="HATPase_C_sf"/>
</dbReference>
<organism evidence="2 3">
    <name type="scientific">Gordonia bronchialis (strain ATCC 25592 / DSM 43247 / BCRC 13721 / JCM 3198 / KCTC 3076 / NBRC 16047 / NCTC 10667)</name>
    <name type="common">Rhodococcus bronchialis</name>
    <dbReference type="NCBI Taxonomy" id="526226"/>
    <lineage>
        <taxon>Bacteria</taxon>
        <taxon>Bacillati</taxon>
        <taxon>Actinomycetota</taxon>
        <taxon>Actinomycetes</taxon>
        <taxon>Mycobacteriales</taxon>
        <taxon>Gordoniaceae</taxon>
        <taxon>Gordonia</taxon>
    </lineage>
</organism>
<reference evidence="2 3" key="2">
    <citation type="journal article" date="2010" name="Stand. Genomic Sci.">
        <title>Complete genome sequence of Gordonia bronchialis type strain (3410).</title>
        <authorList>
            <person name="Ivanova N."/>
            <person name="Sikorski J."/>
            <person name="Jando M."/>
            <person name="Lapidus A."/>
            <person name="Nolan M."/>
            <person name="Lucas S."/>
            <person name="Del Rio T.G."/>
            <person name="Tice H."/>
            <person name="Copeland A."/>
            <person name="Cheng J.F."/>
            <person name="Chen F."/>
            <person name="Bruce D."/>
            <person name="Goodwin L."/>
            <person name="Pitluck S."/>
            <person name="Mavromatis K."/>
            <person name="Ovchinnikova G."/>
            <person name="Pati A."/>
            <person name="Chen A."/>
            <person name="Palaniappan K."/>
            <person name="Land M."/>
            <person name="Hauser L."/>
            <person name="Chang Y.J."/>
            <person name="Jeffries C.D."/>
            <person name="Chain P."/>
            <person name="Saunders E."/>
            <person name="Han C."/>
            <person name="Detter J.C."/>
            <person name="Brettin T."/>
            <person name="Rohde M."/>
            <person name="Goker M."/>
            <person name="Bristow J."/>
            <person name="Eisen J.A."/>
            <person name="Markowitz V."/>
            <person name="Hugenholtz P."/>
            <person name="Klenk H.P."/>
            <person name="Kyrpides N.C."/>
        </authorList>
    </citation>
    <scope>NUCLEOTIDE SEQUENCE [LARGE SCALE GENOMIC DNA]</scope>
    <source>
        <strain evidence="3">ATCC 25592 / DSM 43247 / BCRC 13721 / JCM 3198 / KCTC 3076 / NBRC 16047 / NCTC 10667</strain>
    </source>
</reference>
<evidence type="ECO:0000256" key="1">
    <source>
        <dbReference type="SAM" id="MobiDB-lite"/>
    </source>
</evidence>
<dbReference type="eggNOG" id="COG3225">
    <property type="taxonomic scope" value="Bacteria"/>
</dbReference>
<gene>
    <name evidence="2" type="ordered locus">Gbro_1240</name>
</gene>